<dbReference type="EMBL" id="JAGHQM010000189">
    <property type="protein sequence ID" value="KAH0563531.1"/>
    <property type="molecule type" value="Genomic_DNA"/>
</dbReference>
<dbReference type="PANTHER" id="PTHR15600:SF42">
    <property type="entry name" value="SACSIN"/>
    <property type="match status" value="1"/>
</dbReference>
<dbReference type="Pfam" id="PF25794">
    <property type="entry name" value="SACS"/>
    <property type="match status" value="2"/>
</dbReference>
<dbReference type="CDD" id="cd18186">
    <property type="entry name" value="BTB_POZ_ZBTB_KLHL-like"/>
    <property type="match status" value="1"/>
</dbReference>
<dbReference type="NCBIfam" id="NF047352">
    <property type="entry name" value="P_loop_sacsin"/>
    <property type="match status" value="1"/>
</dbReference>
<dbReference type="Gene3D" id="3.30.710.10">
    <property type="entry name" value="Potassium Channel Kv1.1, Chain A"/>
    <property type="match status" value="1"/>
</dbReference>
<dbReference type="Proteomes" id="UP000750711">
    <property type="component" value="Unassembled WGS sequence"/>
</dbReference>
<dbReference type="InterPro" id="IPR000210">
    <property type="entry name" value="BTB/POZ_dom"/>
</dbReference>
<dbReference type="InterPro" id="IPR036890">
    <property type="entry name" value="HATPase_C_sf"/>
</dbReference>
<dbReference type="InterPro" id="IPR052972">
    <property type="entry name" value="Sacsin_chaperone_reg"/>
</dbReference>
<keyword evidence="3" id="KW-1185">Reference proteome</keyword>
<sequence>MVPKPRQNNPQSQPITTTLANILRDYPAGGTVLRELLQNADDAGASKIDFHLSTASAASPESPHTLLHQGLLEYQGPAVLAHNSHPPFLPEDFKSLSLVGDSLKQHDVMKTGKFGLGFNSVYNWTDSPSVLSGNSLLLLDPHHSWSADIGLPGGPRYDFVDDADQLEMINQLKPFSEVLVGHDLKEPLDGTVVRLPLRTTEQAQKSRICKTSVGVDEIREVLERFAEGFDDGYGIFLRNVEEVGFWEDGKRISCCKVVNLEEVRGARAKITEAYRDVFISGTKDNFSLTFDMELELNLPGGGCSKKIWAVHHMMQRNVGPELTEWGRERKLFGWVGVAAPLQEKPTATLTGGLFTVLPLDKPSGHPTHLHGLFSITSDRASIHSRAEKSLQDRRPFLWNEMLFHSLIPVAWLCLLNHLRHKWSDTEDLMDYWPRPGSVVGQLGEQLCHKLVEFVQMSSIRAFFTESGFVNLEGGLFTKADDVSEELRLALKDAGVPVVYIQQRHLWLHNEVHTLYPSRLLTSKTICDSLRSTNSLEGTSIESKRSLLEYILSNADPGELAAGLKILYGVPLFRMGDGAYRAFGDNLQPLFLSVDETEDRIFRFQPERNLDLRSMSTVTVKILENLAVKKTTPIRRHSVDSFIEYCLPRLYQTSSTPDPAQDVVPMSSTLRELISDIWGWLIVNAQEPRVFSSVSRFWLIPLYGGQYLRRPKTSSHIPTLHSLSGPTGQLLIRLANLSSQSTLLPLLDTELLKPKFQRFLVTHGEHYGMTLGSCEDLGSLLPWLVAGREAVQAATDGDKRQLLAIIAGMSARTSKLDTLNTVATALKQLPLFEQVVSRFKDGDMFVLHGITTAAYANGISYREQQRKWIDQCQGQTLVGIGDLPFAPEIRNVAFVCCDDQSVRNMLHVTRTASWPPTEVLLEKYLIPSLTPEKCRVLPDDLKTRTLELILSNHLSISPSCRLQVGKLSIVPVEMTAQSEPSSQVMERQTFRSMSELLDPRVPDLKGLFFSEELWYPRTTLLDRFDGVMQHYGLKSRLTWELAVDRIRLYASTRRPLEEVGARVRELLELPIDSKCSDSELQEIKDLEWFVAKSVQTQQWEKIKPTACQDARYRPVVGRVLSVLEYEMHVRWLSLLGQNGIFSVEVLKAQLEIGIAEMDMDIVDAVLTYIGGRWCLEGYLDALRSLTCVLGRSGKLFSHNKIFRSGATLLSPHVDVVDIRFLRRHKTLIEKLGVATRPSLDDLLWVQGQLAAAEQPLDEAGVTVAVEVVKLASLHHRSELTGLKIPDQTGCLQEIKNITYWDMLRSSEKETVPLVHPRIPEEVVEKLAIQKFSEKVMMGLLGADDQEDEDEYFQHEETTTRIADTLGRYSIVSTFSEYLANAEDSSATCIDWLLDECLEGNHPSSSLLTKDLQAFQGPALFVHNDSVFLDEDFDGFKKVGRGSKREEEWAIGQFGRGAQTMFHWTDVPMLISGKFFVILDPQQKFLPLNRKHGRRKPGLKLELYRLRESCPDQLAPFDGLWGYSKDLDDYDGTIFRFPLRSQGSETKLTEITISLGCSAVRKYLEEYFLTARTSLLFLLKVKQISFGLRHAEDSLFQVRQREEQRFQSPAYQPFESVRTEHFYMGVSGKRIEGSDDWRIARQDILTPPEELKEWQRRTRKRQKYSKCGIAALLSPATIEGLKPRMFSSLPLPFESHLPVHINASFALSGDRRNIVVEETASFDGSAWNRWLLQDSLPHLYLQFLEDLVRILGADVFKFWPTMELSKDRLSDIFRIAFWGKVPSSRYRLYPRAKCMAPAPVLRTGRGRSSREPLRPIDSYGLSEAMFDFLCDRSSNNLQDLLRSWYPNLIRVDRSILHKNFKALDPPISKLTPSCIRKKLQTATVCDELEKGWKADPNILKDLLEVIQPRRDGEREELDGCRILPLRNGSLGVLRLVQSGCQTYFFTTAQEQKLFSFASHMFIRGEIIDQRFEEPVYIGTEFLQWLVKSSAFNVRNLAPEDLKRVLSCRDSADWAPTAALEGWLRDFWAYFNKRIFSTITANTDEVTIAKCGIGDFQLLKASRGCDTIYISPKKFDSLPAVIKPWQEQPALLCTRFPDLYVVDRGFAPHSFVYENFIPRFLKAIREIANIKGVDLGEVLSSSLNRSDIKILRNLIREFIKNSGPSPIQEYTRSTMRLLPIWPSVDRSAPYVAAKDALAISNAVLLVPWLHQRSRFIKPEYLKNHDRVLSQLEILELDVPTIFSNHILKSLPASLSPDEMKQYRAMLDVVAKEPNLLLHHRGSSLVANGLGVMKMASELYDHEDDVYSSAFGLHDSSRFLHPDLRKHRRTWIKMGLRGGPNSPIDGSEYLACIQSLKARINNLQTSDVPPSLCRVISNAVLQGLARLAPDPDRHTRKLITQEQVVYSGAVGQSEPGFRQTNAHKFKEQKTLLSLSEVVRREHAPYCWTQAQFSHNDLPRPGFQALMISGAPPVSMVWDHLRALVEVAKTLQVWDVKRYLDDLSSTYRYLQENTDDNTFDRTLYRSEEKVWLNIDVPTPLLPTVTDINSAWMDVPHLLLFCPYDPGDMQSVRSYLTPYQELLKRCGCQPILTPTWRETERPPSSESMPGGVSRLWKDSKLTDITFETKGQQRVSAHKLVLAAASEKYEALFTGGWASSPDVTNGRIVLDRINHATLIRMLDFAYHDRLDFQSLQAHSGDEPSEIADKLDDLVDLLAGANEWLMTRLHSEVEYQIMTSARLYVRPDNVRGVLRVAEETNSKELEGYCKEYIAKNSKTMEVVDRDRDEGVK</sequence>
<dbReference type="InterPro" id="IPR011333">
    <property type="entry name" value="SKP1/BTB/POZ_sf"/>
</dbReference>
<name>A0A9P8LG09_9PEZI</name>
<dbReference type="SMART" id="SM00225">
    <property type="entry name" value="BTB"/>
    <property type="match status" value="1"/>
</dbReference>
<protein>
    <recommendedName>
        <fullName evidence="1">BTB domain-containing protein</fullName>
    </recommendedName>
</protein>
<dbReference type="GO" id="GO:0030544">
    <property type="term" value="F:Hsp70 protein binding"/>
    <property type="evidence" value="ECO:0007669"/>
    <property type="project" value="TreeGrafter"/>
</dbReference>
<feature type="domain" description="BTB" evidence="1">
    <location>
        <begin position="2616"/>
        <end position="2687"/>
    </location>
</feature>
<evidence type="ECO:0000313" key="3">
    <source>
        <dbReference type="Proteomes" id="UP000750711"/>
    </source>
</evidence>
<dbReference type="SUPFAM" id="SSF54695">
    <property type="entry name" value="POZ domain"/>
    <property type="match status" value="1"/>
</dbReference>
<reference evidence="2" key="1">
    <citation type="submission" date="2021-03" db="EMBL/GenBank/DDBJ databases">
        <title>Comparative genomics and phylogenomic investigation of the class Geoglossomycetes provide insights into ecological specialization and systematics.</title>
        <authorList>
            <person name="Melie T."/>
            <person name="Pirro S."/>
            <person name="Miller A.N."/>
            <person name="Quandt A."/>
        </authorList>
    </citation>
    <scope>NUCLEOTIDE SEQUENCE</scope>
    <source>
        <strain evidence="2">CAQ_001_2017</strain>
    </source>
</reference>
<comment type="caution">
    <text evidence="2">The sequence shown here is derived from an EMBL/GenBank/DDBJ whole genome shotgun (WGS) entry which is preliminary data.</text>
</comment>
<evidence type="ECO:0000313" key="2">
    <source>
        <dbReference type="EMBL" id="KAH0563531.1"/>
    </source>
</evidence>
<organism evidence="2 3">
    <name type="scientific">Trichoglossum hirsutum</name>
    <dbReference type="NCBI Taxonomy" id="265104"/>
    <lineage>
        <taxon>Eukaryota</taxon>
        <taxon>Fungi</taxon>
        <taxon>Dikarya</taxon>
        <taxon>Ascomycota</taxon>
        <taxon>Pezizomycotina</taxon>
        <taxon>Geoglossomycetes</taxon>
        <taxon>Geoglossales</taxon>
        <taxon>Geoglossaceae</taxon>
        <taxon>Trichoglossum</taxon>
    </lineage>
</organism>
<evidence type="ECO:0000259" key="1">
    <source>
        <dbReference type="PROSITE" id="PS50097"/>
    </source>
</evidence>
<accession>A0A9P8LG09</accession>
<dbReference type="PROSITE" id="PS50097">
    <property type="entry name" value="BTB"/>
    <property type="match status" value="1"/>
</dbReference>
<dbReference type="SUPFAM" id="SSF55874">
    <property type="entry name" value="ATPase domain of HSP90 chaperone/DNA topoisomerase II/histidine kinase"/>
    <property type="match status" value="1"/>
</dbReference>
<dbReference type="InterPro" id="IPR058210">
    <property type="entry name" value="SACS/Nov_dom"/>
</dbReference>
<proteinExistence type="predicted"/>
<dbReference type="Pfam" id="PF00651">
    <property type="entry name" value="BTB"/>
    <property type="match status" value="1"/>
</dbReference>
<dbReference type="PANTHER" id="PTHR15600">
    <property type="entry name" value="SACSIN"/>
    <property type="match status" value="1"/>
</dbReference>
<gene>
    <name evidence="2" type="ORF">GP486_001901</name>
</gene>